<dbReference type="PATRIC" id="fig|1188261.3.peg.2342"/>
<evidence type="ECO:0000313" key="2">
    <source>
        <dbReference type="EMBL" id="ERN52912.1"/>
    </source>
</evidence>
<keyword evidence="3" id="KW-1185">Reference proteome</keyword>
<protein>
    <submittedName>
        <fullName evidence="2">Uncharacterized protein</fullName>
    </submittedName>
</protein>
<name>U6SNH4_9BACI</name>
<gene>
    <name evidence="2" type="ORF">A33I_14610</name>
</gene>
<feature type="compositionally biased region" description="Acidic residues" evidence="1">
    <location>
        <begin position="79"/>
        <end position="102"/>
    </location>
</feature>
<evidence type="ECO:0000256" key="1">
    <source>
        <dbReference type="SAM" id="MobiDB-lite"/>
    </source>
</evidence>
<dbReference type="Proteomes" id="UP000017170">
    <property type="component" value="Unassembled WGS sequence"/>
</dbReference>
<feature type="compositionally biased region" description="Polar residues" evidence="1">
    <location>
        <begin position="108"/>
        <end position="118"/>
    </location>
</feature>
<accession>U6SNH4</accession>
<feature type="region of interest" description="Disordered" evidence="1">
    <location>
        <begin position="58"/>
        <end position="118"/>
    </location>
</feature>
<sequence>MVLIVLIDKNTQCVNLNKVEVDHNGGGFTHMKRLSMAVFIIFCLILITACNADQTANEQVDDQEETGEETGEETTNIQETEEEESDQQDGNEAEGGDGDGGENAENAQQPQAVETSSVEDTVSFTRIWWTFGSPDRKPEAGVWLYTDEEHPSNKADTFDFEENDYLLYQVSDEDLLGHDLRAKRIVLLEDDVVKIVTDIHSEPSDGSDNLEMPRQYLEVEKNVLRGKSFIIELEDGTSLRLN</sequence>
<organism evidence="2 3">
    <name type="scientific">Alkalihalophilus marmarensis DSM 21297</name>
    <dbReference type="NCBI Taxonomy" id="1188261"/>
    <lineage>
        <taxon>Bacteria</taxon>
        <taxon>Bacillati</taxon>
        <taxon>Bacillota</taxon>
        <taxon>Bacilli</taxon>
        <taxon>Bacillales</taxon>
        <taxon>Bacillaceae</taxon>
        <taxon>Alkalihalophilus</taxon>
    </lineage>
</organism>
<proteinExistence type="predicted"/>
<dbReference type="AlphaFoldDB" id="U6SNH4"/>
<dbReference type="EMBL" id="ATAE01000031">
    <property type="protein sequence ID" value="ERN52912.1"/>
    <property type="molecule type" value="Genomic_DNA"/>
</dbReference>
<feature type="compositionally biased region" description="Acidic residues" evidence="1">
    <location>
        <begin position="59"/>
        <end position="72"/>
    </location>
</feature>
<evidence type="ECO:0000313" key="3">
    <source>
        <dbReference type="Proteomes" id="UP000017170"/>
    </source>
</evidence>
<reference evidence="2 3" key="1">
    <citation type="journal article" date="2013" name="Genome Announc.">
        <title>Genome Sequence of the Extreme Obligate Alkaliphile Bacillus marmarensis Strain DSM 21297.</title>
        <authorList>
            <person name="Wernick D.G."/>
            <person name="Choi K.Y."/>
            <person name="Tat C.A."/>
            <person name="Lafontaine Rivera J.G."/>
            <person name="Liao J.C."/>
        </authorList>
    </citation>
    <scope>NUCLEOTIDE SEQUENCE [LARGE SCALE GENOMIC DNA]</scope>
    <source>
        <strain evidence="2 3">DSM 21297</strain>
    </source>
</reference>
<comment type="caution">
    <text evidence="2">The sequence shown here is derived from an EMBL/GenBank/DDBJ whole genome shotgun (WGS) entry which is preliminary data.</text>
</comment>